<proteinExistence type="predicted"/>
<reference evidence="1" key="1">
    <citation type="submission" date="2020-04" db="EMBL/GenBank/DDBJ databases">
        <authorList>
            <person name="Chiriac C."/>
            <person name="Salcher M."/>
            <person name="Ghai R."/>
            <person name="Kavagutti S V."/>
        </authorList>
    </citation>
    <scope>NUCLEOTIDE SEQUENCE</scope>
</reference>
<evidence type="ECO:0000313" key="1">
    <source>
        <dbReference type="EMBL" id="CAB4124360.1"/>
    </source>
</evidence>
<name>A0A6J5KVV5_9CAUD</name>
<accession>A0A6J5KVV5</accession>
<sequence>MNSFKSFIGESVQGSNGGQRIRIIKTRLRRGANGKITVQRRKKVSGIKGYTLKGGTLRRISAQERLHRRLGARRAKVKRRGRAQRSLLRRKITLRRRHAMGLP</sequence>
<gene>
    <name evidence="1" type="ORF">UFOVP49_198</name>
</gene>
<protein>
    <submittedName>
        <fullName evidence="1">Uncharacterized protein</fullName>
    </submittedName>
</protein>
<organism evidence="1">
    <name type="scientific">uncultured Caudovirales phage</name>
    <dbReference type="NCBI Taxonomy" id="2100421"/>
    <lineage>
        <taxon>Viruses</taxon>
        <taxon>Duplodnaviria</taxon>
        <taxon>Heunggongvirae</taxon>
        <taxon>Uroviricota</taxon>
        <taxon>Caudoviricetes</taxon>
        <taxon>Peduoviridae</taxon>
        <taxon>Maltschvirus</taxon>
        <taxon>Maltschvirus maltsch</taxon>
    </lineage>
</organism>
<dbReference type="EMBL" id="LR796178">
    <property type="protein sequence ID" value="CAB4124360.1"/>
    <property type="molecule type" value="Genomic_DNA"/>
</dbReference>